<evidence type="ECO:0000313" key="4">
    <source>
        <dbReference type="EMBL" id="RUR72214.1"/>
    </source>
</evidence>
<dbReference type="PROSITE" id="PS50915">
    <property type="entry name" value="CRYSTALLIN_BETA_GAMMA"/>
    <property type="match status" value="1"/>
</dbReference>
<sequence length="113" mass="13218">MKEFQNEQLFQELDNELATTYSGGAAYLYQDAGYQGRKLTFYKGHNDLRYYDFNDKTSSIKITAGETWRFWQNINREGKYLTLSGGRKGAEYNAHQLKQWGFHDNISSLKRIA</sequence>
<feature type="domain" description="Beta/gamma crystallin 'Greek key'" evidence="3">
    <location>
        <begin position="24"/>
        <end position="64"/>
    </location>
</feature>
<dbReference type="AlphaFoldDB" id="A0A3S0ZTX6"/>
<dbReference type="InterPro" id="IPR001064">
    <property type="entry name" value="Beta/gamma_crystallin"/>
</dbReference>
<dbReference type="EMBL" id="RSCJ01000054">
    <property type="protein sequence ID" value="RUR72214.1"/>
    <property type="molecule type" value="Genomic_DNA"/>
</dbReference>
<evidence type="ECO:0000256" key="1">
    <source>
        <dbReference type="ARBA" id="ARBA00009646"/>
    </source>
</evidence>
<evidence type="ECO:0000259" key="3">
    <source>
        <dbReference type="PROSITE" id="PS50915"/>
    </source>
</evidence>
<gene>
    <name evidence="4" type="ORF">PCC6912_64310</name>
</gene>
<proteinExistence type="inferred from homology"/>
<keyword evidence="5" id="KW-1185">Reference proteome</keyword>
<dbReference type="OrthoDB" id="516091at2"/>
<evidence type="ECO:0000256" key="2">
    <source>
        <dbReference type="ARBA" id="ARBA00022737"/>
    </source>
</evidence>
<dbReference type="SMART" id="SM00247">
    <property type="entry name" value="XTALbg"/>
    <property type="match status" value="1"/>
</dbReference>
<protein>
    <recommendedName>
        <fullName evidence="3">Beta/gamma crystallin 'Greek key' domain-containing protein</fullName>
    </recommendedName>
</protein>
<comment type="similarity">
    <text evidence="1">Belongs to the beta/gamma-crystallin family.</text>
</comment>
<organism evidence="4 5">
    <name type="scientific">Chlorogloeopsis fritschii PCC 6912</name>
    <dbReference type="NCBI Taxonomy" id="211165"/>
    <lineage>
        <taxon>Bacteria</taxon>
        <taxon>Bacillati</taxon>
        <taxon>Cyanobacteriota</taxon>
        <taxon>Cyanophyceae</taxon>
        <taxon>Nostocales</taxon>
        <taxon>Chlorogloeopsidaceae</taxon>
        <taxon>Chlorogloeopsis</taxon>
    </lineage>
</organism>
<dbReference type="Gene3D" id="2.60.20.10">
    <property type="entry name" value="Crystallins"/>
    <property type="match status" value="1"/>
</dbReference>
<comment type="caution">
    <text evidence="4">The sequence shown here is derived from an EMBL/GenBank/DDBJ whole genome shotgun (WGS) entry which is preliminary data.</text>
</comment>
<name>A0A3S0ZTX6_CHLFR</name>
<dbReference type="SUPFAM" id="SSF49695">
    <property type="entry name" value="gamma-Crystallin-like"/>
    <property type="match status" value="1"/>
</dbReference>
<keyword evidence="2" id="KW-0677">Repeat</keyword>
<accession>A0A3S0ZTX6</accession>
<dbReference type="Proteomes" id="UP000268857">
    <property type="component" value="Unassembled WGS sequence"/>
</dbReference>
<dbReference type="Pfam" id="PF00030">
    <property type="entry name" value="Crystall"/>
    <property type="match status" value="1"/>
</dbReference>
<reference evidence="4 5" key="1">
    <citation type="journal article" date="2019" name="Genome Biol. Evol.">
        <title>Day and night: Metabolic profiles and evolutionary relationships of six axenic non-marine cyanobacteria.</title>
        <authorList>
            <person name="Will S.E."/>
            <person name="Henke P."/>
            <person name="Boedeker C."/>
            <person name="Huang S."/>
            <person name="Brinkmann H."/>
            <person name="Rohde M."/>
            <person name="Jarek M."/>
            <person name="Friedl T."/>
            <person name="Seufert S."/>
            <person name="Schumacher M."/>
            <person name="Overmann J."/>
            <person name="Neumann-Schaal M."/>
            <person name="Petersen J."/>
        </authorList>
    </citation>
    <scope>NUCLEOTIDE SEQUENCE [LARGE SCALE GENOMIC DNA]</scope>
    <source>
        <strain evidence="4 5">PCC 6912</strain>
    </source>
</reference>
<evidence type="ECO:0000313" key="5">
    <source>
        <dbReference type="Proteomes" id="UP000268857"/>
    </source>
</evidence>
<dbReference type="RefSeq" id="WP_016877900.1">
    <property type="nucleotide sequence ID" value="NZ_AJLN01000136.1"/>
</dbReference>
<dbReference type="InterPro" id="IPR011024">
    <property type="entry name" value="G_crystallin-like"/>
</dbReference>